<accession>A0A8T1CHW8</accession>
<evidence type="ECO:0000313" key="1">
    <source>
        <dbReference type="EMBL" id="KAG2921952.1"/>
    </source>
</evidence>
<protein>
    <submittedName>
        <fullName evidence="1">Uncharacterized protein</fullName>
    </submittedName>
</protein>
<evidence type="ECO:0000313" key="2">
    <source>
        <dbReference type="Proteomes" id="UP000736787"/>
    </source>
</evidence>
<reference evidence="1" key="1">
    <citation type="submission" date="2018-10" db="EMBL/GenBank/DDBJ databases">
        <title>Effector identification in a new, highly contiguous assembly of the strawberry crown rot pathogen Phytophthora cactorum.</title>
        <authorList>
            <person name="Armitage A.D."/>
            <person name="Nellist C.F."/>
            <person name="Bates H."/>
            <person name="Vickerstaff R.J."/>
            <person name="Harrison R.J."/>
        </authorList>
    </citation>
    <scope>NUCLEOTIDE SEQUENCE</scope>
    <source>
        <strain evidence="1">4040</strain>
    </source>
</reference>
<dbReference type="Proteomes" id="UP000736787">
    <property type="component" value="Unassembled WGS sequence"/>
</dbReference>
<organism evidence="1 2">
    <name type="scientific">Phytophthora cactorum</name>
    <dbReference type="NCBI Taxonomy" id="29920"/>
    <lineage>
        <taxon>Eukaryota</taxon>
        <taxon>Sar</taxon>
        <taxon>Stramenopiles</taxon>
        <taxon>Oomycota</taxon>
        <taxon>Peronosporomycetes</taxon>
        <taxon>Peronosporales</taxon>
        <taxon>Peronosporaceae</taxon>
        <taxon>Phytophthora</taxon>
    </lineage>
</organism>
<name>A0A8T1CHW8_9STRA</name>
<proteinExistence type="predicted"/>
<gene>
    <name evidence="1" type="ORF">PC117_g16099</name>
</gene>
<dbReference type="EMBL" id="RCMK01000559">
    <property type="protein sequence ID" value="KAG2921952.1"/>
    <property type="molecule type" value="Genomic_DNA"/>
</dbReference>
<comment type="caution">
    <text evidence="1">The sequence shown here is derived from an EMBL/GenBank/DDBJ whole genome shotgun (WGS) entry which is preliminary data.</text>
</comment>
<sequence>MQSNRHAPCVDTQQTTIKRGFASPVHLPRHSSIVAARACEPSH</sequence>
<dbReference type="AlphaFoldDB" id="A0A8T1CHW8"/>